<sequence length="157" mass="18462">MTPEWRRLLILLVVLITVFPLNGQAREERMDDPELQQRFSDLADELRCPKCQNETIAESGAPISSDMRERVRQLLREGYTDEEILEAMVARFGDFVRYRPEFEPRTWILWLGPFVAIAVGIGVVVMITLRTRRRTKDESPVLSDEERQRAEQWLRDD</sequence>
<gene>
    <name evidence="9" type="ORF">DES49_2205</name>
</gene>
<comment type="function">
    <text evidence="6">Possible subunit of a heme lyase.</text>
</comment>
<protein>
    <recommendedName>
        <fullName evidence="6">Cytochrome c-type biogenesis protein</fullName>
    </recommendedName>
</protein>
<dbReference type="GO" id="GO:0046872">
    <property type="term" value="F:metal ion binding"/>
    <property type="evidence" value="ECO:0007669"/>
    <property type="project" value="UniProtKB-KW"/>
</dbReference>
<dbReference type="FunFam" id="1.10.8.640:FF:000001">
    <property type="entry name" value="Cytochrome c-type biogenesis protein"/>
    <property type="match status" value="1"/>
</dbReference>
<evidence type="ECO:0000256" key="6">
    <source>
        <dbReference type="RuleBase" id="RU364112"/>
    </source>
</evidence>
<keyword evidence="5 6" id="KW-0408">Iron</keyword>
<feature type="domain" description="CcmH/CycL/Ccl2/NrfF N-terminal" evidence="8">
    <location>
        <begin position="12"/>
        <end position="153"/>
    </location>
</feature>
<organism evidence="9 10">
    <name type="scientific">Halospina denitrificans</name>
    <dbReference type="NCBI Taxonomy" id="332522"/>
    <lineage>
        <taxon>Bacteria</taxon>
        <taxon>Pseudomonadati</taxon>
        <taxon>Pseudomonadota</taxon>
        <taxon>Gammaproteobacteria</taxon>
        <taxon>Halospina</taxon>
    </lineage>
</organism>
<reference evidence="9 10" key="1">
    <citation type="submission" date="2019-03" db="EMBL/GenBank/DDBJ databases">
        <title>Genomic Encyclopedia of Type Strains, Phase IV (KMG-IV): sequencing the most valuable type-strain genomes for metagenomic binning, comparative biology and taxonomic classification.</title>
        <authorList>
            <person name="Goeker M."/>
        </authorList>
    </citation>
    <scope>NUCLEOTIDE SEQUENCE [LARGE SCALE GENOMIC DNA]</scope>
    <source>
        <strain evidence="9 10">DSM 15505</strain>
    </source>
</reference>
<keyword evidence="10" id="KW-1185">Reference proteome</keyword>
<name>A0A4R7JPX6_9GAMM</name>
<evidence type="ECO:0000313" key="10">
    <source>
        <dbReference type="Proteomes" id="UP000295830"/>
    </source>
</evidence>
<dbReference type="AlphaFoldDB" id="A0A4R7JPX6"/>
<dbReference type="Proteomes" id="UP000295830">
    <property type="component" value="Unassembled WGS sequence"/>
</dbReference>
<dbReference type="EMBL" id="SOAX01000005">
    <property type="protein sequence ID" value="TDT39287.1"/>
    <property type="molecule type" value="Genomic_DNA"/>
</dbReference>
<evidence type="ECO:0000256" key="3">
    <source>
        <dbReference type="ARBA" id="ARBA00022723"/>
    </source>
</evidence>
<dbReference type="InterPro" id="IPR038297">
    <property type="entry name" value="CcmH/CycL/NrfF/Ccl2_sf"/>
</dbReference>
<keyword evidence="2 6" id="KW-0349">Heme</keyword>
<evidence type="ECO:0000256" key="1">
    <source>
        <dbReference type="ARBA" id="ARBA00010342"/>
    </source>
</evidence>
<accession>A0A4R7JPX6</accession>
<evidence type="ECO:0000256" key="4">
    <source>
        <dbReference type="ARBA" id="ARBA00022729"/>
    </source>
</evidence>
<dbReference type="PANTHER" id="PTHR47870:SF4">
    <property type="entry name" value="CYTOCHROME C-TYPE BIOGENESIS PROTEIN CYCH"/>
    <property type="match status" value="1"/>
</dbReference>
<keyword evidence="6" id="KW-0472">Membrane</keyword>
<evidence type="ECO:0000259" key="8">
    <source>
        <dbReference type="Pfam" id="PF03918"/>
    </source>
</evidence>
<keyword evidence="4 6" id="KW-0732">Signal</keyword>
<feature type="region of interest" description="Disordered" evidence="7">
    <location>
        <begin position="137"/>
        <end position="157"/>
    </location>
</feature>
<dbReference type="Gene3D" id="1.10.8.640">
    <property type="entry name" value="Cytochrome C biogenesis protein"/>
    <property type="match status" value="1"/>
</dbReference>
<keyword evidence="6" id="KW-0812">Transmembrane</keyword>
<evidence type="ECO:0000256" key="7">
    <source>
        <dbReference type="SAM" id="MobiDB-lite"/>
    </source>
</evidence>
<evidence type="ECO:0000256" key="5">
    <source>
        <dbReference type="ARBA" id="ARBA00023004"/>
    </source>
</evidence>
<feature type="transmembrane region" description="Helical" evidence="6">
    <location>
        <begin position="107"/>
        <end position="129"/>
    </location>
</feature>
<comment type="caution">
    <text evidence="9">The sequence shown here is derived from an EMBL/GenBank/DDBJ whole genome shotgun (WGS) entry which is preliminary data.</text>
</comment>
<evidence type="ECO:0000313" key="9">
    <source>
        <dbReference type="EMBL" id="TDT39287.1"/>
    </source>
</evidence>
<dbReference type="Pfam" id="PF03918">
    <property type="entry name" value="CcmH"/>
    <property type="match status" value="1"/>
</dbReference>
<dbReference type="CDD" id="cd16378">
    <property type="entry name" value="CcmH_N"/>
    <property type="match status" value="1"/>
</dbReference>
<evidence type="ECO:0000256" key="2">
    <source>
        <dbReference type="ARBA" id="ARBA00022617"/>
    </source>
</evidence>
<dbReference type="InterPro" id="IPR005616">
    <property type="entry name" value="CcmH/CycL/Ccl2/NrfF_N"/>
</dbReference>
<dbReference type="RefSeq" id="WP_166646065.1">
    <property type="nucleotide sequence ID" value="NZ_SOAX01000005.1"/>
</dbReference>
<proteinExistence type="inferred from homology"/>
<keyword evidence="6" id="KW-1133">Transmembrane helix</keyword>
<dbReference type="InterPro" id="IPR051263">
    <property type="entry name" value="C-type_cytochrome_biogenesis"/>
</dbReference>
<keyword evidence="3 6" id="KW-0479">Metal-binding</keyword>
<comment type="similarity">
    <text evidence="1 6">Belongs to the CcmH/CycL/Ccl2/NrfF family.</text>
</comment>
<dbReference type="PANTHER" id="PTHR47870">
    <property type="entry name" value="CYTOCHROME C-TYPE BIOGENESIS PROTEIN CCMH"/>
    <property type="match status" value="1"/>
</dbReference>
<dbReference type="GO" id="GO:0017004">
    <property type="term" value="P:cytochrome complex assembly"/>
    <property type="evidence" value="ECO:0007669"/>
    <property type="project" value="UniProtKB-ARBA"/>
</dbReference>
<dbReference type="GO" id="GO:0005886">
    <property type="term" value="C:plasma membrane"/>
    <property type="evidence" value="ECO:0007669"/>
    <property type="project" value="TreeGrafter"/>
</dbReference>